<comment type="caution">
    <text evidence="1">The sequence shown here is derived from an EMBL/GenBank/DDBJ whole genome shotgun (WGS) entry which is preliminary data.</text>
</comment>
<evidence type="ECO:0000313" key="1">
    <source>
        <dbReference type="EMBL" id="OEL32893.1"/>
    </source>
</evidence>
<proteinExistence type="predicted"/>
<gene>
    <name evidence="1" type="ORF">BAE44_0006087</name>
</gene>
<evidence type="ECO:0000313" key="2">
    <source>
        <dbReference type="Proteomes" id="UP000095767"/>
    </source>
</evidence>
<dbReference type="EMBL" id="LWDX02020175">
    <property type="protein sequence ID" value="OEL32893.1"/>
    <property type="molecule type" value="Genomic_DNA"/>
</dbReference>
<dbReference type="OrthoDB" id="693176at2759"/>
<sequence>MEAERYVSLDEIAEYYSVANQTFTKEEDFFEFYNSYAYHKGFSVRKDRVRYKPGTDEGFVDAHTHALAKQEHAFVLRSHLGLNDPQKAEAVELGLGGRRPFQ</sequence>
<dbReference type="STRING" id="888268.A0A1E5W631"/>
<name>A0A1E5W631_9POAL</name>
<keyword evidence="2" id="KW-1185">Reference proteome</keyword>
<accession>A0A1E5W631</accession>
<organism evidence="1 2">
    <name type="scientific">Dichanthelium oligosanthes</name>
    <dbReference type="NCBI Taxonomy" id="888268"/>
    <lineage>
        <taxon>Eukaryota</taxon>
        <taxon>Viridiplantae</taxon>
        <taxon>Streptophyta</taxon>
        <taxon>Embryophyta</taxon>
        <taxon>Tracheophyta</taxon>
        <taxon>Spermatophyta</taxon>
        <taxon>Magnoliopsida</taxon>
        <taxon>Liliopsida</taxon>
        <taxon>Poales</taxon>
        <taxon>Poaceae</taxon>
        <taxon>PACMAD clade</taxon>
        <taxon>Panicoideae</taxon>
        <taxon>Panicodae</taxon>
        <taxon>Paniceae</taxon>
        <taxon>Dichantheliinae</taxon>
        <taxon>Dichanthelium</taxon>
    </lineage>
</organism>
<dbReference type="AlphaFoldDB" id="A0A1E5W631"/>
<protein>
    <submittedName>
        <fullName evidence="1">Uncharacterized protein</fullName>
    </submittedName>
</protein>
<reference evidence="1 2" key="1">
    <citation type="submission" date="2016-09" db="EMBL/GenBank/DDBJ databases">
        <title>The draft genome of Dichanthelium oligosanthes: A C3 panicoid grass species.</title>
        <authorList>
            <person name="Studer A.J."/>
            <person name="Schnable J.C."/>
            <person name="Brutnell T.P."/>
        </authorList>
    </citation>
    <scope>NUCLEOTIDE SEQUENCE [LARGE SCALE GENOMIC DNA]</scope>
    <source>
        <strain evidence="2">cv. Kellogg 1175</strain>
        <tissue evidence="1">Leaf</tissue>
    </source>
</reference>
<dbReference type="Proteomes" id="UP000095767">
    <property type="component" value="Unassembled WGS sequence"/>
</dbReference>
<feature type="non-terminal residue" evidence="1">
    <location>
        <position position="102"/>
    </location>
</feature>